<accession>A0AAF3J5L0</accession>
<protein>
    <recommendedName>
        <fullName evidence="2">Histone deacetylase domain-containing protein</fullName>
    </recommendedName>
</protein>
<dbReference type="GO" id="GO:0040029">
    <property type="term" value="P:epigenetic regulation of gene expression"/>
    <property type="evidence" value="ECO:0007669"/>
    <property type="project" value="TreeGrafter"/>
</dbReference>
<dbReference type="AlphaFoldDB" id="A0AAF3J5L0"/>
<sequence>MSSFGYVYDERMLEHECPYDETMAERPERMAIINERLEREGLLKEAVRLDVREAKEDELLLNHPIEIIREMSALETNEACEKFCRSHEILWMSPRSERVARLAAGGCIELVKAHKEGRIGNGFAVVRPPGHHSYGRSPMGYCVYNNVAITAKYAVEKLGYKKIAIIDFDYHAANGTFYSVKDDPRILLVSFHSYHRGLFWPYSQDFDYTTKDQSIFFPLNCAMNTESDYLAAFNHVIMPVLKEWNTELVLVSAGFDAGYYDMMLDLGQSIKAHG</sequence>
<evidence type="ECO:0000313" key="3">
    <source>
        <dbReference type="Proteomes" id="UP000887575"/>
    </source>
</evidence>
<feature type="domain" description="Histone deacetylase" evidence="2">
    <location>
        <begin position="25"/>
        <end position="272"/>
    </location>
</feature>
<dbReference type="GO" id="GO:0141221">
    <property type="term" value="F:histone deacetylase activity, hydrolytic mechanism"/>
    <property type="evidence" value="ECO:0007669"/>
    <property type="project" value="UniProtKB-EC"/>
</dbReference>
<dbReference type="Proteomes" id="UP000887575">
    <property type="component" value="Unassembled WGS sequence"/>
</dbReference>
<reference evidence="4" key="1">
    <citation type="submission" date="2024-02" db="UniProtKB">
        <authorList>
            <consortium name="WormBaseParasite"/>
        </authorList>
    </citation>
    <scope>IDENTIFICATION</scope>
</reference>
<proteinExistence type="predicted"/>
<dbReference type="GO" id="GO:0000118">
    <property type="term" value="C:histone deacetylase complex"/>
    <property type="evidence" value="ECO:0007669"/>
    <property type="project" value="TreeGrafter"/>
</dbReference>
<evidence type="ECO:0000256" key="1">
    <source>
        <dbReference type="ARBA" id="ARBA00048287"/>
    </source>
</evidence>
<name>A0AAF3J5L0_9BILA</name>
<dbReference type="Pfam" id="PF00850">
    <property type="entry name" value="Hist_deacetyl"/>
    <property type="match status" value="1"/>
</dbReference>
<dbReference type="Gene3D" id="3.40.800.20">
    <property type="entry name" value="Histone deacetylase domain"/>
    <property type="match status" value="1"/>
</dbReference>
<dbReference type="WBParaSite" id="MBELARI_LOCUS17637">
    <property type="protein sequence ID" value="MBELARI_LOCUS17637"/>
    <property type="gene ID" value="MBELARI_LOCUS17637"/>
</dbReference>
<dbReference type="PANTHER" id="PTHR10625">
    <property type="entry name" value="HISTONE DEACETYLASE HDAC1-RELATED"/>
    <property type="match status" value="1"/>
</dbReference>
<organism evidence="3 4">
    <name type="scientific">Mesorhabditis belari</name>
    <dbReference type="NCBI Taxonomy" id="2138241"/>
    <lineage>
        <taxon>Eukaryota</taxon>
        <taxon>Metazoa</taxon>
        <taxon>Ecdysozoa</taxon>
        <taxon>Nematoda</taxon>
        <taxon>Chromadorea</taxon>
        <taxon>Rhabditida</taxon>
        <taxon>Rhabditina</taxon>
        <taxon>Rhabditomorpha</taxon>
        <taxon>Rhabditoidea</taxon>
        <taxon>Rhabditidae</taxon>
        <taxon>Mesorhabditinae</taxon>
        <taxon>Mesorhabditis</taxon>
    </lineage>
</organism>
<dbReference type="InterPro" id="IPR023696">
    <property type="entry name" value="Ureohydrolase_dom_sf"/>
</dbReference>
<comment type="catalytic activity">
    <reaction evidence="1">
        <text>N(6)-acetyl-L-lysyl-[histone] + H2O = L-lysyl-[histone] + acetate</text>
        <dbReference type="Rhea" id="RHEA:58196"/>
        <dbReference type="Rhea" id="RHEA-COMP:9845"/>
        <dbReference type="Rhea" id="RHEA-COMP:11338"/>
        <dbReference type="ChEBI" id="CHEBI:15377"/>
        <dbReference type="ChEBI" id="CHEBI:29969"/>
        <dbReference type="ChEBI" id="CHEBI:30089"/>
        <dbReference type="ChEBI" id="CHEBI:61930"/>
        <dbReference type="EC" id="3.5.1.98"/>
    </reaction>
</comment>
<dbReference type="SUPFAM" id="SSF52768">
    <property type="entry name" value="Arginase/deacetylase"/>
    <property type="match status" value="1"/>
</dbReference>
<dbReference type="InterPro" id="IPR000286">
    <property type="entry name" value="HDACs"/>
</dbReference>
<dbReference type="InterPro" id="IPR037138">
    <property type="entry name" value="His_deacetylse_dom_sf"/>
</dbReference>
<dbReference type="InterPro" id="IPR023801">
    <property type="entry name" value="His_deacetylse_dom"/>
</dbReference>
<evidence type="ECO:0000313" key="4">
    <source>
        <dbReference type="WBParaSite" id="MBELARI_LOCUS17637"/>
    </source>
</evidence>
<keyword evidence="3" id="KW-1185">Reference proteome</keyword>
<evidence type="ECO:0000259" key="2">
    <source>
        <dbReference type="Pfam" id="PF00850"/>
    </source>
</evidence>
<dbReference type="PRINTS" id="PR01270">
    <property type="entry name" value="HDASUPER"/>
</dbReference>
<dbReference type="PANTHER" id="PTHR10625:SF1">
    <property type="entry name" value="HISTONE DEACETYLASE DOMAIN-CONTAINING PROTEIN"/>
    <property type="match status" value="1"/>
</dbReference>